<accession>A0AA40GD70</accession>
<gene>
    <name evidence="1" type="ORF">K0M31_000288</name>
</gene>
<organism evidence="1 2">
    <name type="scientific">Melipona bicolor</name>
    <dbReference type="NCBI Taxonomy" id="60889"/>
    <lineage>
        <taxon>Eukaryota</taxon>
        <taxon>Metazoa</taxon>
        <taxon>Ecdysozoa</taxon>
        <taxon>Arthropoda</taxon>
        <taxon>Hexapoda</taxon>
        <taxon>Insecta</taxon>
        <taxon>Pterygota</taxon>
        <taxon>Neoptera</taxon>
        <taxon>Endopterygota</taxon>
        <taxon>Hymenoptera</taxon>
        <taxon>Apocrita</taxon>
        <taxon>Aculeata</taxon>
        <taxon>Apoidea</taxon>
        <taxon>Anthophila</taxon>
        <taxon>Apidae</taxon>
        <taxon>Melipona</taxon>
    </lineage>
</organism>
<reference evidence="1" key="1">
    <citation type="submission" date="2021-10" db="EMBL/GenBank/DDBJ databases">
        <title>Melipona bicolor Genome sequencing and assembly.</title>
        <authorList>
            <person name="Araujo N.S."/>
            <person name="Arias M.C."/>
        </authorList>
    </citation>
    <scope>NUCLEOTIDE SEQUENCE</scope>
    <source>
        <strain evidence="1">USP_2M_L1-L4_2017</strain>
        <tissue evidence="1">Whole body</tissue>
    </source>
</reference>
<name>A0AA40GD70_9HYME</name>
<sequence>MAETARRGDEETEENDDDTVIPSVIVKLMAKGTRPRVSTRCWELEVLDGSLLFLRGLFLRKSQDGRDSPSGFLRII</sequence>
<keyword evidence="2" id="KW-1185">Reference proteome</keyword>
<comment type="caution">
    <text evidence="1">The sequence shown here is derived from an EMBL/GenBank/DDBJ whole genome shotgun (WGS) entry which is preliminary data.</text>
</comment>
<evidence type="ECO:0000313" key="1">
    <source>
        <dbReference type="EMBL" id="KAK1135703.1"/>
    </source>
</evidence>
<proteinExistence type="predicted"/>
<dbReference type="Proteomes" id="UP001177670">
    <property type="component" value="Unassembled WGS sequence"/>
</dbReference>
<dbReference type="AlphaFoldDB" id="A0AA40GD70"/>
<protein>
    <submittedName>
        <fullName evidence="1">Uncharacterized protein</fullName>
    </submittedName>
</protein>
<dbReference type="EMBL" id="JAHYIQ010000001">
    <property type="protein sequence ID" value="KAK1135703.1"/>
    <property type="molecule type" value="Genomic_DNA"/>
</dbReference>
<evidence type="ECO:0000313" key="2">
    <source>
        <dbReference type="Proteomes" id="UP001177670"/>
    </source>
</evidence>